<evidence type="ECO:0000313" key="7">
    <source>
        <dbReference type="Proteomes" id="UP001142810"/>
    </source>
</evidence>
<evidence type="ECO:0000256" key="3">
    <source>
        <dbReference type="PROSITE-ProRule" id="PRU00169"/>
    </source>
</evidence>
<dbReference type="NCBIfam" id="TIGR00254">
    <property type="entry name" value="GGDEF"/>
    <property type="match status" value="1"/>
</dbReference>
<sequence length="309" mass="35112">MTSFLKHVLSTPKTGAKVFIVDDDIITLEMLIHNLQNDYHVIGCSEPTEALRKIKEAMPDLIMLDMEMPGLNGVELCRQIKATEQLEDLPIVFLTGHDDQETQLKCWEAGCVDFVPKPIVFATLKYRLQTHIKLKLVTDKLSTLAMLDGLTNVYNRRYLENYLTKHNTQATRDYQVFTLMMLDIDYFKRYNDNYGHQQGDECLREVAQILSKTATRSTDFVARYGGEEFILMLPATDQKGAKLVAMNIHQSLAKRKLENKDTEAGRVTLSIGCVSASAPYAITPMIEEADKLLYEAKQSGRNQTCFKTL</sequence>
<proteinExistence type="predicted"/>
<dbReference type="InterPro" id="IPR029787">
    <property type="entry name" value="Nucleotide_cyclase"/>
</dbReference>
<dbReference type="EMBL" id="JAPFRD010000009">
    <property type="protein sequence ID" value="MCW8108113.1"/>
    <property type="molecule type" value="Genomic_DNA"/>
</dbReference>
<feature type="domain" description="GGDEF" evidence="5">
    <location>
        <begin position="175"/>
        <end position="309"/>
    </location>
</feature>
<organism evidence="6 7">
    <name type="scientific">Alteromonas aquimaris</name>
    <dbReference type="NCBI Taxonomy" id="2998417"/>
    <lineage>
        <taxon>Bacteria</taxon>
        <taxon>Pseudomonadati</taxon>
        <taxon>Pseudomonadota</taxon>
        <taxon>Gammaproteobacteria</taxon>
        <taxon>Alteromonadales</taxon>
        <taxon>Alteromonadaceae</taxon>
        <taxon>Alteromonas/Salinimonas group</taxon>
        <taxon>Alteromonas</taxon>
    </lineage>
</organism>
<keyword evidence="3" id="KW-0597">Phosphoprotein</keyword>
<dbReference type="Gene3D" id="3.30.70.270">
    <property type="match status" value="1"/>
</dbReference>
<dbReference type="InterPro" id="IPR011006">
    <property type="entry name" value="CheY-like_superfamily"/>
</dbReference>
<protein>
    <recommendedName>
        <fullName evidence="1">diguanylate cyclase</fullName>
        <ecNumber evidence="1">2.7.7.65</ecNumber>
    </recommendedName>
</protein>
<dbReference type="RefSeq" id="WP_265616809.1">
    <property type="nucleotide sequence ID" value="NZ_JAPFRD010000009.1"/>
</dbReference>
<name>A0ABT3P5R6_9ALTE</name>
<dbReference type="InterPro" id="IPR050469">
    <property type="entry name" value="Diguanylate_Cyclase"/>
</dbReference>
<keyword evidence="6" id="KW-0808">Transferase</keyword>
<dbReference type="CDD" id="cd01949">
    <property type="entry name" value="GGDEF"/>
    <property type="match status" value="1"/>
</dbReference>
<dbReference type="PANTHER" id="PTHR45138">
    <property type="entry name" value="REGULATORY COMPONENTS OF SENSORY TRANSDUCTION SYSTEM"/>
    <property type="match status" value="1"/>
</dbReference>
<evidence type="ECO:0000256" key="1">
    <source>
        <dbReference type="ARBA" id="ARBA00012528"/>
    </source>
</evidence>
<feature type="domain" description="Response regulatory" evidence="4">
    <location>
        <begin position="17"/>
        <end position="132"/>
    </location>
</feature>
<dbReference type="Gene3D" id="3.40.50.2300">
    <property type="match status" value="1"/>
</dbReference>
<dbReference type="InterPro" id="IPR043128">
    <property type="entry name" value="Rev_trsase/Diguanyl_cyclase"/>
</dbReference>
<gene>
    <name evidence="6" type="ORF">OPS25_06365</name>
</gene>
<keyword evidence="7" id="KW-1185">Reference proteome</keyword>
<evidence type="ECO:0000259" key="4">
    <source>
        <dbReference type="PROSITE" id="PS50110"/>
    </source>
</evidence>
<dbReference type="SUPFAM" id="SSF55073">
    <property type="entry name" value="Nucleotide cyclase"/>
    <property type="match status" value="1"/>
</dbReference>
<dbReference type="PROSITE" id="PS50887">
    <property type="entry name" value="GGDEF"/>
    <property type="match status" value="1"/>
</dbReference>
<dbReference type="SMART" id="SM00267">
    <property type="entry name" value="GGDEF"/>
    <property type="match status" value="1"/>
</dbReference>
<dbReference type="PROSITE" id="PS50110">
    <property type="entry name" value="RESPONSE_REGULATORY"/>
    <property type="match status" value="1"/>
</dbReference>
<dbReference type="SMART" id="SM00448">
    <property type="entry name" value="REC"/>
    <property type="match status" value="1"/>
</dbReference>
<dbReference type="PANTHER" id="PTHR45138:SF9">
    <property type="entry name" value="DIGUANYLATE CYCLASE DGCM-RELATED"/>
    <property type="match status" value="1"/>
</dbReference>
<dbReference type="InterPro" id="IPR001789">
    <property type="entry name" value="Sig_transdc_resp-reg_receiver"/>
</dbReference>
<dbReference type="GO" id="GO:0052621">
    <property type="term" value="F:diguanylate cyclase activity"/>
    <property type="evidence" value="ECO:0007669"/>
    <property type="project" value="UniProtKB-EC"/>
</dbReference>
<dbReference type="Proteomes" id="UP001142810">
    <property type="component" value="Unassembled WGS sequence"/>
</dbReference>
<evidence type="ECO:0000259" key="5">
    <source>
        <dbReference type="PROSITE" id="PS50887"/>
    </source>
</evidence>
<feature type="modified residue" description="4-aspartylphosphate" evidence="3">
    <location>
        <position position="65"/>
    </location>
</feature>
<evidence type="ECO:0000313" key="6">
    <source>
        <dbReference type="EMBL" id="MCW8108113.1"/>
    </source>
</evidence>
<comment type="catalytic activity">
    <reaction evidence="2">
        <text>2 GTP = 3',3'-c-di-GMP + 2 diphosphate</text>
        <dbReference type="Rhea" id="RHEA:24898"/>
        <dbReference type="ChEBI" id="CHEBI:33019"/>
        <dbReference type="ChEBI" id="CHEBI:37565"/>
        <dbReference type="ChEBI" id="CHEBI:58805"/>
        <dbReference type="EC" id="2.7.7.65"/>
    </reaction>
</comment>
<dbReference type="InterPro" id="IPR000160">
    <property type="entry name" value="GGDEF_dom"/>
</dbReference>
<dbReference type="EC" id="2.7.7.65" evidence="1"/>
<dbReference type="Pfam" id="PF00990">
    <property type="entry name" value="GGDEF"/>
    <property type="match status" value="1"/>
</dbReference>
<evidence type="ECO:0000256" key="2">
    <source>
        <dbReference type="ARBA" id="ARBA00034247"/>
    </source>
</evidence>
<comment type="caution">
    <text evidence="6">The sequence shown here is derived from an EMBL/GenBank/DDBJ whole genome shotgun (WGS) entry which is preliminary data.</text>
</comment>
<keyword evidence="6" id="KW-0548">Nucleotidyltransferase</keyword>
<dbReference type="SUPFAM" id="SSF52172">
    <property type="entry name" value="CheY-like"/>
    <property type="match status" value="1"/>
</dbReference>
<dbReference type="Pfam" id="PF00072">
    <property type="entry name" value="Response_reg"/>
    <property type="match status" value="1"/>
</dbReference>
<accession>A0ABT3P5R6</accession>
<reference evidence="6" key="1">
    <citation type="submission" date="2022-11" db="EMBL/GenBank/DDBJ databases">
        <title>Alteromonas sp. nov., isolated from sea water of the Qingdao.</title>
        <authorList>
            <person name="Wang Q."/>
        </authorList>
    </citation>
    <scope>NUCLEOTIDE SEQUENCE</scope>
    <source>
        <strain evidence="6">ASW11-7</strain>
    </source>
</reference>